<organism evidence="11 12">
    <name type="scientific">Candidatus Desulfovibrio trichonymphae</name>
    <dbReference type="NCBI Taxonomy" id="1725232"/>
    <lineage>
        <taxon>Bacteria</taxon>
        <taxon>Pseudomonadati</taxon>
        <taxon>Thermodesulfobacteriota</taxon>
        <taxon>Desulfovibrionia</taxon>
        <taxon>Desulfovibrionales</taxon>
        <taxon>Desulfovibrionaceae</taxon>
        <taxon>Desulfovibrio</taxon>
    </lineage>
</organism>
<dbReference type="Pfam" id="PF00625">
    <property type="entry name" value="Guanylate_kin"/>
    <property type="match status" value="1"/>
</dbReference>
<dbReference type="EC" id="2.7.4.8" evidence="2 9"/>
<name>A0A1J1E2S4_9BACT</name>
<comment type="subcellular location">
    <subcellularLocation>
        <location evidence="9">Cytoplasm</location>
    </subcellularLocation>
</comment>
<keyword evidence="6 9" id="KW-0418">Kinase</keyword>
<dbReference type="Gene3D" id="3.40.50.300">
    <property type="entry name" value="P-loop containing nucleotide triphosphate hydrolases"/>
    <property type="match status" value="2"/>
</dbReference>
<evidence type="ECO:0000313" key="12">
    <source>
        <dbReference type="Proteomes" id="UP000242645"/>
    </source>
</evidence>
<evidence type="ECO:0000256" key="4">
    <source>
        <dbReference type="ARBA" id="ARBA00022679"/>
    </source>
</evidence>
<dbReference type="EMBL" id="AP017368">
    <property type="protein sequence ID" value="BAV92179.1"/>
    <property type="molecule type" value="Genomic_DNA"/>
</dbReference>
<evidence type="ECO:0000256" key="3">
    <source>
        <dbReference type="ARBA" id="ARBA00016296"/>
    </source>
</evidence>
<keyword evidence="4 9" id="KW-0808">Transferase</keyword>
<dbReference type="AlphaFoldDB" id="A0A1J1E2S4"/>
<evidence type="ECO:0000259" key="10">
    <source>
        <dbReference type="PROSITE" id="PS50052"/>
    </source>
</evidence>
<evidence type="ECO:0000256" key="8">
    <source>
        <dbReference type="ARBA" id="ARBA00030128"/>
    </source>
</evidence>
<dbReference type="InterPro" id="IPR027417">
    <property type="entry name" value="P-loop_NTPase"/>
</dbReference>
<dbReference type="KEGG" id="dtr:RSDT_0667"/>
<comment type="similarity">
    <text evidence="1 9">Belongs to the guanylate kinase family.</text>
</comment>
<keyword evidence="12" id="KW-1185">Reference proteome</keyword>
<dbReference type="Proteomes" id="UP000242645">
    <property type="component" value="Chromosome"/>
</dbReference>
<dbReference type="InterPro" id="IPR008145">
    <property type="entry name" value="GK/Ca_channel_bsu"/>
</dbReference>
<evidence type="ECO:0000256" key="9">
    <source>
        <dbReference type="HAMAP-Rule" id="MF_00328"/>
    </source>
</evidence>
<dbReference type="HAMAP" id="MF_00328">
    <property type="entry name" value="Guanylate_kinase"/>
    <property type="match status" value="1"/>
</dbReference>
<dbReference type="InterPro" id="IPR008144">
    <property type="entry name" value="Guanylate_kin-like_dom"/>
</dbReference>
<dbReference type="SUPFAM" id="SSF52540">
    <property type="entry name" value="P-loop containing nucleoside triphosphate hydrolases"/>
    <property type="match status" value="1"/>
</dbReference>
<dbReference type="SMART" id="SM00072">
    <property type="entry name" value="GuKc"/>
    <property type="match status" value="1"/>
</dbReference>
<dbReference type="Gene3D" id="3.30.63.10">
    <property type="entry name" value="Guanylate Kinase phosphate binding domain"/>
    <property type="match status" value="1"/>
</dbReference>
<protein>
    <recommendedName>
        <fullName evidence="3 9">Guanylate kinase</fullName>
        <ecNumber evidence="2 9">2.7.4.8</ecNumber>
    </recommendedName>
    <alternativeName>
        <fullName evidence="8 9">GMP kinase</fullName>
    </alternativeName>
</protein>
<proteinExistence type="inferred from homology"/>
<evidence type="ECO:0000256" key="7">
    <source>
        <dbReference type="ARBA" id="ARBA00022840"/>
    </source>
</evidence>
<evidence type="ECO:0000313" key="11">
    <source>
        <dbReference type="EMBL" id="BAV92179.1"/>
    </source>
</evidence>
<dbReference type="InterPro" id="IPR017665">
    <property type="entry name" value="Guanylate_kinase"/>
</dbReference>
<evidence type="ECO:0000256" key="1">
    <source>
        <dbReference type="ARBA" id="ARBA00005790"/>
    </source>
</evidence>
<feature type="binding site" evidence="9">
    <location>
        <begin position="12"/>
        <end position="19"/>
    </location>
    <ligand>
        <name>ATP</name>
        <dbReference type="ChEBI" id="CHEBI:30616"/>
    </ligand>
</feature>
<dbReference type="FunFam" id="3.30.63.10:FF:000002">
    <property type="entry name" value="Guanylate kinase 1"/>
    <property type="match status" value="1"/>
</dbReference>
<dbReference type="CDD" id="cd00071">
    <property type="entry name" value="GMPK"/>
    <property type="match status" value="1"/>
</dbReference>
<gene>
    <name evidence="9 11" type="primary">gmk</name>
    <name evidence="11" type="ORF">RSDT_0667</name>
</gene>
<keyword evidence="7 9" id="KW-0067">ATP-binding</keyword>
<dbReference type="OrthoDB" id="9808150at2"/>
<dbReference type="GO" id="GO:0004385">
    <property type="term" value="F:GMP kinase activity"/>
    <property type="evidence" value="ECO:0007669"/>
    <property type="project" value="UniProtKB-UniRule"/>
</dbReference>
<evidence type="ECO:0000256" key="5">
    <source>
        <dbReference type="ARBA" id="ARBA00022741"/>
    </source>
</evidence>
<accession>A0A1J1E2S4</accession>
<dbReference type="PROSITE" id="PS00856">
    <property type="entry name" value="GUANYLATE_KINASE_1"/>
    <property type="match status" value="1"/>
</dbReference>
<dbReference type="RefSeq" id="WP_096399696.1">
    <property type="nucleotide sequence ID" value="NZ_AP017368.1"/>
</dbReference>
<feature type="domain" description="Guanylate kinase-like" evidence="10">
    <location>
        <begin position="5"/>
        <end position="183"/>
    </location>
</feature>
<keyword evidence="9" id="KW-0963">Cytoplasm</keyword>
<reference evidence="11 12" key="1">
    <citation type="journal article" date="2017" name="ISME J.">
        <title>Genome of 'Ca. Desulfovibrio trichonymphae', an H2-oxidizing bacterium in a tripartite symbiotic system within a protist cell in the termite gut.</title>
        <authorList>
            <person name="Kuwahara H."/>
            <person name="Yuki M."/>
            <person name="Izawa K."/>
            <person name="Ohkuma M."/>
            <person name="Hongoh Y."/>
        </authorList>
    </citation>
    <scope>NUCLEOTIDE SEQUENCE [LARGE SCALE GENOMIC DNA]</scope>
    <source>
        <strain evidence="11 12">Rs-N31</strain>
    </source>
</reference>
<sequence>MQREGIALVVSAPSGAGKTTLISRLISEFPHFAFSVSCTTREPRRGETDGQNYIFLSRDEFERRRSESYFAEWAEVYGNLYGTPLVPVRQLLRKGQDVIFDIDVQGAAQLKLSLPTAVFVFILPPDMENLERRLRGRGQDDETTIARRLATARKEISEARWYDALVVNDDLDHAYDALRTVYLASALAPVRNPLVVEALLAR</sequence>
<evidence type="ECO:0000256" key="6">
    <source>
        <dbReference type="ARBA" id="ARBA00022777"/>
    </source>
</evidence>
<comment type="function">
    <text evidence="9">Essential for recycling GMP and indirectly, cGMP.</text>
</comment>
<dbReference type="GO" id="GO:0005829">
    <property type="term" value="C:cytosol"/>
    <property type="evidence" value="ECO:0007669"/>
    <property type="project" value="TreeGrafter"/>
</dbReference>
<dbReference type="PANTHER" id="PTHR23117:SF13">
    <property type="entry name" value="GUANYLATE KINASE"/>
    <property type="match status" value="1"/>
</dbReference>
<comment type="catalytic activity">
    <reaction evidence="9">
        <text>GMP + ATP = GDP + ADP</text>
        <dbReference type="Rhea" id="RHEA:20780"/>
        <dbReference type="ChEBI" id="CHEBI:30616"/>
        <dbReference type="ChEBI" id="CHEBI:58115"/>
        <dbReference type="ChEBI" id="CHEBI:58189"/>
        <dbReference type="ChEBI" id="CHEBI:456216"/>
        <dbReference type="EC" id="2.7.4.8"/>
    </reaction>
</comment>
<dbReference type="NCBIfam" id="TIGR03263">
    <property type="entry name" value="guanyl_kin"/>
    <property type="match status" value="1"/>
</dbReference>
<dbReference type="PANTHER" id="PTHR23117">
    <property type="entry name" value="GUANYLATE KINASE-RELATED"/>
    <property type="match status" value="1"/>
</dbReference>
<evidence type="ECO:0000256" key="2">
    <source>
        <dbReference type="ARBA" id="ARBA00012961"/>
    </source>
</evidence>
<keyword evidence="5 9" id="KW-0547">Nucleotide-binding</keyword>
<dbReference type="GO" id="GO:0005524">
    <property type="term" value="F:ATP binding"/>
    <property type="evidence" value="ECO:0007669"/>
    <property type="project" value="UniProtKB-UniRule"/>
</dbReference>
<dbReference type="PROSITE" id="PS50052">
    <property type="entry name" value="GUANYLATE_KINASE_2"/>
    <property type="match status" value="1"/>
</dbReference>
<dbReference type="InterPro" id="IPR020590">
    <property type="entry name" value="Guanylate_kinase_CS"/>
</dbReference>